<dbReference type="PROSITE" id="PS51257">
    <property type="entry name" value="PROKAR_LIPOPROTEIN"/>
    <property type="match status" value="1"/>
</dbReference>
<feature type="signal peptide" evidence="1">
    <location>
        <begin position="1"/>
        <end position="23"/>
    </location>
</feature>
<dbReference type="RefSeq" id="WP_130604047.1">
    <property type="nucleotide sequence ID" value="NZ_CP034759.1"/>
</dbReference>
<dbReference type="Proteomes" id="UP000290244">
    <property type="component" value="Chromosome"/>
</dbReference>
<proteinExistence type="predicted"/>
<gene>
    <name evidence="2" type="ORF">EMK97_17385</name>
</gene>
<evidence type="ECO:0008006" key="4">
    <source>
        <dbReference type="Google" id="ProtNLM"/>
    </source>
</evidence>
<keyword evidence="3" id="KW-1185">Reference proteome</keyword>
<evidence type="ECO:0000313" key="3">
    <source>
        <dbReference type="Proteomes" id="UP000290244"/>
    </source>
</evidence>
<organism evidence="2 3">
    <name type="scientific">Litorilituus sediminis</name>
    <dbReference type="NCBI Taxonomy" id="718192"/>
    <lineage>
        <taxon>Bacteria</taxon>
        <taxon>Pseudomonadati</taxon>
        <taxon>Pseudomonadota</taxon>
        <taxon>Gammaproteobacteria</taxon>
        <taxon>Alteromonadales</taxon>
        <taxon>Colwelliaceae</taxon>
        <taxon>Litorilituus</taxon>
    </lineage>
</organism>
<accession>A0A4P6PCB3</accession>
<keyword evidence="1" id="KW-0732">Signal</keyword>
<feature type="chain" id="PRO_5020817454" description="Lipoprotein" evidence="1">
    <location>
        <begin position="24"/>
        <end position="118"/>
    </location>
</feature>
<dbReference type="AlphaFoldDB" id="A0A4P6PCB3"/>
<dbReference type="OrthoDB" id="6227716at2"/>
<evidence type="ECO:0000256" key="1">
    <source>
        <dbReference type="SAM" id="SignalP"/>
    </source>
</evidence>
<name>A0A4P6PCB3_9GAMM</name>
<evidence type="ECO:0000313" key="2">
    <source>
        <dbReference type="EMBL" id="QBG37382.1"/>
    </source>
</evidence>
<protein>
    <recommendedName>
        <fullName evidence="4">Lipoprotein</fullName>
    </recommendedName>
</protein>
<reference evidence="2 3" key="1">
    <citation type="submission" date="2018-12" db="EMBL/GenBank/DDBJ databases">
        <title>Complete genome of Litorilituus sediminis.</title>
        <authorList>
            <person name="Liu A."/>
            <person name="Rong J."/>
        </authorList>
    </citation>
    <scope>NUCLEOTIDE SEQUENCE [LARGE SCALE GENOMIC DNA]</scope>
    <source>
        <strain evidence="2 3">JCM 17549</strain>
    </source>
</reference>
<dbReference type="KEGG" id="lsd:EMK97_17385"/>
<dbReference type="EMBL" id="CP034759">
    <property type="protein sequence ID" value="QBG37382.1"/>
    <property type="molecule type" value="Genomic_DNA"/>
</dbReference>
<sequence>MKLITLSVLLILLLSACSTTSNSSIPSIEDPSLELISIKDHYKKQLSSIKVGDYINEIKEKFPALTLASDNMKNTIYEVNFEQAYQLKHSDTAEKIQTYQQKIAFYFINKKLVHWQVK</sequence>